<keyword evidence="1" id="KW-0341">Growth regulation</keyword>
<dbReference type="PROSITE" id="PS50001">
    <property type="entry name" value="SH2"/>
    <property type="match status" value="1"/>
</dbReference>
<evidence type="ECO:0000256" key="3">
    <source>
        <dbReference type="ARBA" id="ARBA00022786"/>
    </source>
</evidence>
<dbReference type="Proteomes" id="UP000694941">
    <property type="component" value="Unplaced"/>
</dbReference>
<dbReference type="SMART" id="SM00252">
    <property type="entry name" value="SH2"/>
    <property type="match status" value="1"/>
</dbReference>
<dbReference type="Pfam" id="PF00017">
    <property type="entry name" value="SH2"/>
    <property type="match status" value="1"/>
</dbReference>
<dbReference type="InterPro" id="IPR036036">
    <property type="entry name" value="SOCS_box-like_dom_sf"/>
</dbReference>
<evidence type="ECO:0000313" key="10">
    <source>
        <dbReference type="RefSeq" id="XP_013789468.1"/>
    </source>
</evidence>
<dbReference type="InterPro" id="IPR036860">
    <property type="entry name" value="SH2_dom_sf"/>
</dbReference>
<dbReference type="PANTHER" id="PTHR10155">
    <property type="entry name" value="PHOSPHATIDYLINOSITOL 3-KINASE REGULATORY SUBUNIT"/>
    <property type="match status" value="1"/>
</dbReference>
<evidence type="ECO:0000259" key="8">
    <source>
        <dbReference type="PROSITE" id="PS50225"/>
    </source>
</evidence>
<gene>
    <name evidence="10" type="primary">LOC106473333</name>
</gene>
<dbReference type="PANTHER" id="PTHR10155:SF16">
    <property type="entry name" value="SUPPRESSOR OF CYTOKINE SIGNALING 2"/>
    <property type="match status" value="1"/>
</dbReference>
<evidence type="ECO:0000256" key="4">
    <source>
        <dbReference type="ARBA" id="ARBA00022999"/>
    </source>
</evidence>
<keyword evidence="2" id="KW-0734">Signal transduction inhibitor</keyword>
<dbReference type="SUPFAM" id="SSF55550">
    <property type="entry name" value="SH2 domain"/>
    <property type="match status" value="1"/>
</dbReference>
<dbReference type="CDD" id="cd03587">
    <property type="entry name" value="SOCS"/>
    <property type="match status" value="1"/>
</dbReference>
<dbReference type="SMART" id="SM00253">
    <property type="entry name" value="SOCS"/>
    <property type="match status" value="1"/>
</dbReference>
<name>A0ABM1BVH4_LIMPO</name>
<evidence type="ECO:0000256" key="1">
    <source>
        <dbReference type="ARBA" id="ARBA00022604"/>
    </source>
</evidence>
<keyword evidence="9" id="KW-1185">Reference proteome</keyword>
<dbReference type="Gene3D" id="3.30.505.10">
    <property type="entry name" value="SH2 domain"/>
    <property type="match status" value="1"/>
</dbReference>
<sequence length="273" mass="30705">MITKSIDIVAPTRIQLPVVFISACPGLELTLKLPSVEETVIISGNNHQSGDASLKSSPTPPSPVPAGVSPVLSHPTSPIGYMNKGCNDDFQRINRTIQKLKMCGYYYEGLSWQQASNLLQNKEVGTFLVRDSANPRFLFSVSVQTERGPTSIRIHYSRGQFRLDCPDSLVVRMPLFECVLQLVEYFVRLSQSVKASFCVWLDDSGRRDIRVRLYKPLYKHVLSLQHLCRLTANKQLQARADPALGSWLADDSIDTLEIPKPVKAYLRDYPYPH</sequence>
<proteinExistence type="predicted"/>
<reference evidence="10" key="1">
    <citation type="submission" date="2025-08" db="UniProtKB">
        <authorList>
            <consortium name="RefSeq"/>
        </authorList>
    </citation>
    <scope>IDENTIFICATION</scope>
    <source>
        <tissue evidence="10">Muscle</tissue>
    </source>
</reference>
<protein>
    <submittedName>
        <fullName evidence="10">Suppressor of cytokine signaling 2-like</fullName>
    </submittedName>
</protein>
<dbReference type="SUPFAM" id="SSF158235">
    <property type="entry name" value="SOCS box-like"/>
    <property type="match status" value="1"/>
</dbReference>
<feature type="domain" description="SOCS box" evidence="8">
    <location>
        <begin position="212"/>
        <end position="272"/>
    </location>
</feature>
<feature type="region of interest" description="Disordered" evidence="6">
    <location>
        <begin position="47"/>
        <end position="68"/>
    </location>
</feature>
<dbReference type="PROSITE" id="PS51257">
    <property type="entry name" value="PROKAR_LIPOPROTEIN"/>
    <property type="match status" value="1"/>
</dbReference>
<dbReference type="Pfam" id="PF07525">
    <property type="entry name" value="SOCS_box"/>
    <property type="match status" value="1"/>
</dbReference>
<dbReference type="SMART" id="SM00969">
    <property type="entry name" value="SOCS_box"/>
    <property type="match status" value="1"/>
</dbReference>
<dbReference type="GeneID" id="106473333"/>
<feature type="domain" description="SH2" evidence="7">
    <location>
        <begin position="105"/>
        <end position="217"/>
    </location>
</feature>
<keyword evidence="4 5" id="KW-0727">SH2 domain</keyword>
<evidence type="ECO:0000259" key="7">
    <source>
        <dbReference type="PROSITE" id="PS50001"/>
    </source>
</evidence>
<evidence type="ECO:0000256" key="5">
    <source>
        <dbReference type="PROSITE-ProRule" id="PRU00191"/>
    </source>
</evidence>
<keyword evidence="3" id="KW-0833">Ubl conjugation pathway</keyword>
<dbReference type="CDD" id="cd09923">
    <property type="entry name" value="SH2_SOCS_family"/>
    <property type="match status" value="1"/>
</dbReference>
<dbReference type="InterPro" id="IPR000980">
    <property type="entry name" value="SH2"/>
</dbReference>
<evidence type="ECO:0000256" key="2">
    <source>
        <dbReference type="ARBA" id="ARBA00022700"/>
    </source>
</evidence>
<organism evidence="9 10">
    <name type="scientific">Limulus polyphemus</name>
    <name type="common">Atlantic horseshoe crab</name>
    <dbReference type="NCBI Taxonomy" id="6850"/>
    <lineage>
        <taxon>Eukaryota</taxon>
        <taxon>Metazoa</taxon>
        <taxon>Ecdysozoa</taxon>
        <taxon>Arthropoda</taxon>
        <taxon>Chelicerata</taxon>
        <taxon>Merostomata</taxon>
        <taxon>Xiphosura</taxon>
        <taxon>Limulidae</taxon>
        <taxon>Limulus</taxon>
    </lineage>
</organism>
<evidence type="ECO:0000256" key="6">
    <source>
        <dbReference type="SAM" id="MobiDB-lite"/>
    </source>
</evidence>
<dbReference type="InterPro" id="IPR001496">
    <property type="entry name" value="SOCS_box"/>
</dbReference>
<dbReference type="RefSeq" id="XP_013789468.1">
    <property type="nucleotide sequence ID" value="XM_013934014.2"/>
</dbReference>
<evidence type="ECO:0000313" key="9">
    <source>
        <dbReference type="Proteomes" id="UP000694941"/>
    </source>
</evidence>
<dbReference type="PROSITE" id="PS50225">
    <property type="entry name" value="SOCS"/>
    <property type="match status" value="1"/>
</dbReference>
<accession>A0ABM1BVH4</accession>